<evidence type="ECO:0008006" key="16">
    <source>
        <dbReference type="Google" id="ProtNLM"/>
    </source>
</evidence>
<keyword evidence="3" id="KW-0217">Developmental protein</keyword>
<accession>A0AAE2D416</accession>
<evidence type="ECO:0000259" key="13">
    <source>
        <dbReference type="PROSITE" id="PS50189"/>
    </source>
</evidence>
<organism evidence="14 15">
    <name type="scientific">Schistosoma mekongi</name>
    <name type="common">Parasitic worm</name>
    <dbReference type="NCBI Taxonomy" id="38744"/>
    <lineage>
        <taxon>Eukaryota</taxon>
        <taxon>Metazoa</taxon>
        <taxon>Spiralia</taxon>
        <taxon>Lophotrochozoa</taxon>
        <taxon>Platyhelminthes</taxon>
        <taxon>Trematoda</taxon>
        <taxon>Digenea</taxon>
        <taxon>Strigeidida</taxon>
        <taxon>Schistosomatoidea</taxon>
        <taxon>Schistosomatidae</taxon>
        <taxon>Schistosoma</taxon>
    </lineage>
</organism>
<reference evidence="14" key="2">
    <citation type="journal article" date="2023" name="Infect Dis Poverty">
        <title>Chromosome-scale genome of the human blood fluke Schistosoma mekongi and its implications for public health.</title>
        <authorList>
            <person name="Zhou M."/>
            <person name="Xu L."/>
            <person name="Xu D."/>
            <person name="Chen W."/>
            <person name="Khan J."/>
            <person name="Hu Y."/>
            <person name="Huang H."/>
            <person name="Wei H."/>
            <person name="Zhang Y."/>
            <person name="Chusongsang P."/>
            <person name="Tanasarnprasert K."/>
            <person name="Hu X."/>
            <person name="Limpanont Y."/>
            <person name="Lv Z."/>
        </authorList>
    </citation>
    <scope>NUCLEOTIDE SEQUENCE</scope>
    <source>
        <strain evidence="14">LV_2022a</strain>
    </source>
</reference>
<dbReference type="PANTHER" id="PTHR11309">
    <property type="entry name" value="FRIZZLED"/>
    <property type="match status" value="1"/>
</dbReference>
<dbReference type="EMBL" id="JALJAT010000004">
    <property type="protein sequence ID" value="KAK4470409.1"/>
    <property type="molecule type" value="Genomic_DNA"/>
</dbReference>
<comment type="similarity">
    <text evidence="2">Belongs to the secreted frizzled-related protein (sFRP) family.</text>
</comment>
<evidence type="ECO:0000256" key="10">
    <source>
        <dbReference type="SAM" id="MobiDB-lite"/>
    </source>
</evidence>
<dbReference type="PANTHER" id="PTHR11309:SF148">
    <property type="entry name" value="SECRETED FRIZZLED-RELATED PROTEIN 1"/>
    <property type="match status" value="1"/>
</dbReference>
<evidence type="ECO:0000256" key="2">
    <source>
        <dbReference type="ARBA" id="ARBA00010054"/>
    </source>
</evidence>
<dbReference type="InterPro" id="IPR015526">
    <property type="entry name" value="Frizzled/SFRP"/>
</dbReference>
<keyword evidence="4" id="KW-0964">Secreted</keyword>
<keyword evidence="15" id="KW-1185">Reference proteome</keyword>
<dbReference type="AlphaFoldDB" id="A0AAE2D416"/>
<evidence type="ECO:0000313" key="15">
    <source>
        <dbReference type="Proteomes" id="UP001292079"/>
    </source>
</evidence>
<keyword evidence="11" id="KW-1133">Transmembrane helix</keyword>
<evidence type="ECO:0000256" key="6">
    <source>
        <dbReference type="ARBA" id="ARBA00022729"/>
    </source>
</evidence>
<keyword evidence="6" id="KW-0732">Signal</keyword>
<feature type="disulfide bond" evidence="9">
    <location>
        <begin position="156"/>
        <end position="202"/>
    </location>
</feature>
<evidence type="ECO:0000256" key="5">
    <source>
        <dbReference type="ARBA" id="ARBA00022687"/>
    </source>
</evidence>
<feature type="compositionally biased region" description="Polar residues" evidence="10">
    <location>
        <begin position="444"/>
        <end position="462"/>
    </location>
</feature>
<sequence>MISITYSLYLWLSILTSMIISCYFVNSTIYSYPLHTFGRSGMISASKQSLHNSWNSKYDDKHGNDDYLRGNHLNNNLLFNDYDSSSTTSSVSSLTDDSLSPLSSLLFDDNYFDTHSTHLSHMDRLDPTSYYADWHRLLNGYGSQRCHKIPNNMSLCQNIGYDGMILPNYLQHEDLKEAVEQSQVWTSLAQTECHPDLRKFLCALYAPVCVDGHQERLIHPCQNLCEDVRRSCLPKMLQFGFGWPDIVKCSRFPTSSTRMCIPLSQQRRLRCSGCVEEPTFESAISSFCMADVVLRAQIAYINKENSSNSRSVLLYLDRHARTLKLPKEHIDFGHLKIIVDCECNLLDVMTDSMNSGSAKWLIMGKISSNRGVLHVEYLSRISRSNLGLKRALKAMRRPPSQLCKLPISDRLPSNNVKNSQLTTLYHTKSTPTRRSNTINTQKHVNQPSNYFYPPSLTSPNKTNIDRTNRKISSPMSTYSNFREKNAARRLLVRRSQGALNKQTESKYFKNNNHKNKGIYPIRSTLTEYKKNPIHFQPYMQLSKSDEKLSIESENDLFSPQTISPWLR</sequence>
<reference evidence="14" key="1">
    <citation type="submission" date="2022-04" db="EMBL/GenBank/DDBJ databases">
        <authorList>
            <person name="Xu L."/>
            <person name="Lv Z."/>
        </authorList>
    </citation>
    <scope>NUCLEOTIDE SEQUENCE</scope>
    <source>
        <strain evidence="14">LV_2022a</strain>
    </source>
</reference>
<evidence type="ECO:0000256" key="3">
    <source>
        <dbReference type="ARBA" id="ARBA00022473"/>
    </source>
</evidence>
<dbReference type="GO" id="GO:0060070">
    <property type="term" value="P:canonical Wnt signaling pathway"/>
    <property type="evidence" value="ECO:0007669"/>
    <property type="project" value="TreeGrafter"/>
</dbReference>
<dbReference type="PROSITE" id="PS50038">
    <property type="entry name" value="FZ"/>
    <property type="match status" value="1"/>
</dbReference>
<comment type="subcellular location">
    <subcellularLocation>
        <location evidence="1">Secreted</location>
    </subcellularLocation>
</comment>
<comment type="caution">
    <text evidence="14">The sequence shown here is derived from an EMBL/GenBank/DDBJ whole genome shotgun (WGS) entry which is preliminary data.</text>
</comment>
<comment type="caution">
    <text evidence="9">Lacks conserved residue(s) required for the propagation of feature annotation.</text>
</comment>
<feature type="disulfide bond" evidence="9">
    <location>
        <begin position="225"/>
        <end position="249"/>
    </location>
</feature>
<keyword evidence="8 9" id="KW-1015">Disulfide bond</keyword>
<feature type="domain" description="FZ" evidence="12">
    <location>
        <begin position="141"/>
        <end position="263"/>
    </location>
</feature>
<feature type="region of interest" description="Disordered" evidence="10">
    <location>
        <begin position="444"/>
        <end position="476"/>
    </location>
</feature>
<dbReference type="SUPFAM" id="SSF63501">
    <property type="entry name" value="Frizzled cysteine-rich domain"/>
    <property type="match status" value="1"/>
</dbReference>
<feature type="domain" description="NTR" evidence="13">
    <location>
        <begin position="271"/>
        <end position="403"/>
    </location>
</feature>
<evidence type="ECO:0000256" key="11">
    <source>
        <dbReference type="SAM" id="Phobius"/>
    </source>
</evidence>
<evidence type="ECO:0000256" key="9">
    <source>
        <dbReference type="PROSITE-ProRule" id="PRU00090"/>
    </source>
</evidence>
<dbReference type="GO" id="GO:0035567">
    <property type="term" value="P:non-canonical Wnt signaling pathway"/>
    <property type="evidence" value="ECO:0007669"/>
    <property type="project" value="TreeGrafter"/>
</dbReference>
<proteinExistence type="inferred from homology"/>
<keyword evidence="7" id="KW-0221">Differentiation</keyword>
<dbReference type="Pfam" id="PF01392">
    <property type="entry name" value="Fz"/>
    <property type="match status" value="1"/>
</dbReference>
<evidence type="ECO:0000256" key="4">
    <source>
        <dbReference type="ARBA" id="ARBA00022525"/>
    </source>
</evidence>
<evidence type="ECO:0000256" key="8">
    <source>
        <dbReference type="ARBA" id="ARBA00023157"/>
    </source>
</evidence>
<dbReference type="InterPro" id="IPR001134">
    <property type="entry name" value="Netrin_domain"/>
</dbReference>
<evidence type="ECO:0000256" key="7">
    <source>
        <dbReference type="ARBA" id="ARBA00022782"/>
    </source>
</evidence>
<name>A0AAE2D416_SCHME</name>
<feature type="transmembrane region" description="Helical" evidence="11">
    <location>
        <begin position="6"/>
        <end position="25"/>
    </location>
</feature>
<evidence type="ECO:0000313" key="14">
    <source>
        <dbReference type="EMBL" id="KAK4470409.1"/>
    </source>
</evidence>
<evidence type="ECO:0000259" key="12">
    <source>
        <dbReference type="PROSITE" id="PS50038"/>
    </source>
</evidence>
<dbReference type="GO" id="GO:0030154">
    <property type="term" value="P:cell differentiation"/>
    <property type="evidence" value="ECO:0007669"/>
    <property type="project" value="UniProtKB-KW"/>
</dbReference>
<keyword evidence="5" id="KW-0879">Wnt signaling pathway</keyword>
<dbReference type="InterPro" id="IPR020067">
    <property type="entry name" value="Frizzled_dom"/>
</dbReference>
<dbReference type="Gene3D" id="1.10.2000.10">
    <property type="entry name" value="Frizzled cysteine-rich domain"/>
    <property type="match status" value="1"/>
</dbReference>
<gene>
    <name evidence="14" type="ORF">MN116_005966</name>
</gene>
<evidence type="ECO:0000256" key="1">
    <source>
        <dbReference type="ARBA" id="ARBA00004613"/>
    </source>
</evidence>
<dbReference type="GO" id="GO:0017147">
    <property type="term" value="F:Wnt-protein binding"/>
    <property type="evidence" value="ECO:0007669"/>
    <property type="project" value="TreeGrafter"/>
</dbReference>
<dbReference type="FunFam" id="1.10.2000.10:FF:000001">
    <property type="entry name" value="secreted frizzled-related protein 2"/>
    <property type="match status" value="1"/>
</dbReference>
<keyword evidence="11" id="KW-0812">Transmembrane</keyword>
<dbReference type="Proteomes" id="UP001292079">
    <property type="component" value="Unassembled WGS sequence"/>
</dbReference>
<dbReference type="SMART" id="SM00063">
    <property type="entry name" value="FRI"/>
    <property type="match status" value="1"/>
</dbReference>
<dbReference type="InterPro" id="IPR036790">
    <property type="entry name" value="Frizzled_dom_sf"/>
</dbReference>
<dbReference type="GO" id="GO:0005615">
    <property type="term" value="C:extracellular space"/>
    <property type="evidence" value="ECO:0007669"/>
    <property type="project" value="TreeGrafter"/>
</dbReference>
<dbReference type="PROSITE" id="PS50189">
    <property type="entry name" value="NTR"/>
    <property type="match status" value="1"/>
</dbReference>
<keyword evidence="11" id="KW-0472">Membrane</keyword>
<protein>
    <recommendedName>
        <fullName evidence="16">Secreted frizzled-related protein</fullName>
    </recommendedName>
</protein>